<dbReference type="GO" id="GO:0016787">
    <property type="term" value="F:hydrolase activity"/>
    <property type="evidence" value="ECO:0007669"/>
    <property type="project" value="UniProtKB-KW"/>
</dbReference>
<evidence type="ECO:0000256" key="5">
    <source>
        <dbReference type="ARBA" id="ARBA00022801"/>
    </source>
</evidence>
<evidence type="ECO:0000256" key="4">
    <source>
        <dbReference type="ARBA" id="ARBA00022723"/>
    </source>
</evidence>
<dbReference type="KEGG" id="dgg:DGI_1528"/>
<comment type="similarity">
    <text evidence="2">Belongs to the purine nucleoside phosphorylase YfiH/LACC1 family.</text>
</comment>
<dbReference type="STRING" id="1121448.DGI_1528"/>
<gene>
    <name evidence="10" type="ORF">DGI_1528</name>
</gene>
<keyword evidence="4" id="KW-0479">Metal-binding</keyword>
<dbReference type="Gene3D" id="3.60.140.10">
    <property type="entry name" value="CNF1/YfiH-like putative cysteine hydrolases"/>
    <property type="match status" value="1"/>
</dbReference>
<dbReference type="PATRIC" id="fig|1121448.10.peg.1524"/>
<dbReference type="InterPro" id="IPR011324">
    <property type="entry name" value="Cytotoxic_necrot_fac-like_cat"/>
</dbReference>
<evidence type="ECO:0008006" key="12">
    <source>
        <dbReference type="Google" id="ProtNLM"/>
    </source>
</evidence>
<dbReference type="InterPro" id="IPR003730">
    <property type="entry name" value="Cu_polyphenol_OxRdtase"/>
</dbReference>
<organism evidence="10 11">
    <name type="scientific">Megalodesulfovibrio gigas (strain ATCC 19364 / DSM 1382 / NCIMB 9332 / VKM B-1759)</name>
    <name type="common">Desulfovibrio gigas</name>
    <dbReference type="NCBI Taxonomy" id="1121448"/>
    <lineage>
        <taxon>Bacteria</taxon>
        <taxon>Pseudomonadati</taxon>
        <taxon>Thermodesulfobacteriota</taxon>
        <taxon>Desulfovibrionia</taxon>
        <taxon>Desulfovibrionales</taxon>
        <taxon>Desulfovibrionaceae</taxon>
        <taxon>Megalodesulfovibrio</taxon>
    </lineage>
</organism>
<evidence type="ECO:0000256" key="3">
    <source>
        <dbReference type="ARBA" id="ARBA00022679"/>
    </source>
</evidence>
<reference evidence="11" key="2">
    <citation type="submission" date="2013-07" db="EMBL/GenBank/DDBJ databases">
        <authorList>
            <person name="Morais-Silva F.O."/>
            <person name="Rezende A.M."/>
            <person name="Pimentel C."/>
            <person name="Resende D.M."/>
            <person name="Santos C.I."/>
            <person name="Clemente C."/>
            <person name="de Oliveira L.M."/>
            <person name="da Silva S.M."/>
            <person name="Costa D.A."/>
            <person name="Varela-Raposo A."/>
            <person name="Horacio E.C.A."/>
            <person name="Matos M."/>
            <person name="Flores O."/>
            <person name="Ruiz J.C."/>
            <person name="Rodrigues-Pousada C."/>
        </authorList>
    </citation>
    <scope>NUCLEOTIDE SEQUENCE [LARGE SCALE GENOMIC DNA]</scope>
    <source>
        <strain evidence="11">ATCC 19364 / DSM 1382 / NCIMB 9332 / VKM B-1759</strain>
    </source>
</reference>
<evidence type="ECO:0000313" key="11">
    <source>
        <dbReference type="Proteomes" id="UP000016587"/>
    </source>
</evidence>
<reference evidence="10 11" key="1">
    <citation type="journal article" date="2013" name="J. Bacteriol.">
        <title>Roles of HynAB and Ech, the only two hydrogenases found in the model sulfate reducer Desulfovibrio gigas.</title>
        <authorList>
            <person name="Morais-Silva F.O."/>
            <person name="Santos C.I."/>
            <person name="Rodrigues R."/>
            <person name="Pereira I.A."/>
            <person name="Rodrigues-Pousada C."/>
        </authorList>
    </citation>
    <scope>NUCLEOTIDE SEQUENCE [LARGE SCALE GENOMIC DNA]</scope>
    <source>
        <strain evidence="11">ATCC 19364 / DSM 1382 / NCIMB 9332 / VKM B-1759</strain>
    </source>
</reference>
<evidence type="ECO:0000256" key="2">
    <source>
        <dbReference type="ARBA" id="ARBA00007353"/>
    </source>
</evidence>
<evidence type="ECO:0000256" key="6">
    <source>
        <dbReference type="ARBA" id="ARBA00022833"/>
    </source>
</evidence>
<keyword evidence="3" id="KW-0808">Transferase</keyword>
<dbReference type="EMBL" id="CP006585">
    <property type="protein sequence ID" value="AGW13368.1"/>
    <property type="molecule type" value="Genomic_DNA"/>
</dbReference>
<accession>T2GAQ1</accession>
<name>T2GAQ1_MEGG1</name>
<dbReference type="PANTHER" id="PTHR30616">
    <property type="entry name" value="UNCHARACTERIZED PROTEIN YFIH"/>
    <property type="match status" value="1"/>
</dbReference>
<dbReference type="Pfam" id="PF02578">
    <property type="entry name" value="Cu-oxidase_4"/>
    <property type="match status" value="1"/>
</dbReference>
<evidence type="ECO:0000256" key="1">
    <source>
        <dbReference type="ARBA" id="ARBA00000553"/>
    </source>
</evidence>
<comment type="catalytic activity">
    <reaction evidence="8">
        <text>adenosine + phosphate = alpha-D-ribose 1-phosphate + adenine</text>
        <dbReference type="Rhea" id="RHEA:27642"/>
        <dbReference type="ChEBI" id="CHEBI:16335"/>
        <dbReference type="ChEBI" id="CHEBI:16708"/>
        <dbReference type="ChEBI" id="CHEBI:43474"/>
        <dbReference type="ChEBI" id="CHEBI:57720"/>
        <dbReference type="EC" id="2.4.2.1"/>
    </reaction>
    <physiologicalReaction direction="left-to-right" evidence="8">
        <dbReference type="Rhea" id="RHEA:27643"/>
    </physiologicalReaction>
</comment>
<dbReference type="InterPro" id="IPR038371">
    <property type="entry name" value="Cu_polyphenol_OxRdtase_sf"/>
</dbReference>
<evidence type="ECO:0000256" key="7">
    <source>
        <dbReference type="ARBA" id="ARBA00047989"/>
    </source>
</evidence>
<comment type="catalytic activity">
    <reaction evidence="1">
        <text>inosine + phosphate = alpha-D-ribose 1-phosphate + hypoxanthine</text>
        <dbReference type="Rhea" id="RHEA:27646"/>
        <dbReference type="ChEBI" id="CHEBI:17368"/>
        <dbReference type="ChEBI" id="CHEBI:17596"/>
        <dbReference type="ChEBI" id="CHEBI:43474"/>
        <dbReference type="ChEBI" id="CHEBI:57720"/>
        <dbReference type="EC" id="2.4.2.1"/>
    </reaction>
    <physiologicalReaction direction="left-to-right" evidence="1">
        <dbReference type="Rhea" id="RHEA:27647"/>
    </physiologicalReaction>
</comment>
<dbReference type="SUPFAM" id="SSF64438">
    <property type="entry name" value="CNF1/YfiH-like putative cysteine hydrolases"/>
    <property type="match status" value="1"/>
</dbReference>
<dbReference type="HOGENOM" id="CLU_065784_0_0_7"/>
<comment type="catalytic activity">
    <reaction evidence="7">
        <text>adenosine + H2O + H(+) = inosine + NH4(+)</text>
        <dbReference type="Rhea" id="RHEA:24408"/>
        <dbReference type="ChEBI" id="CHEBI:15377"/>
        <dbReference type="ChEBI" id="CHEBI:15378"/>
        <dbReference type="ChEBI" id="CHEBI:16335"/>
        <dbReference type="ChEBI" id="CHEBI:17596"/>
        <dbReference type="ChEBI" id="CHEBI:28938"/>
        <dbReference type="EC" id="3.5.4.4"/>
    </reaction>
    <physiologicalReaction direction="left-to-right" evidence="7">
        <dbReference type="Rhea" id="RHEA:24409"/>
    </physiologicalReaction>
</comment>
<dbReference type="PANTHER" id="PTHR30616:SF2">
    <property type="entry name" value="PURINE NUCLEOSIDE PHOSPHORYLASE LACC1"/>
    <property type="match status" value="1"/>
</dbReference>
<dbReference type="GO" id="GO:0005507">
    <property type="term" value="F:copper ion binding"/>
    <property type="evidence" value="ECO:0007669"/>
    <property type="project" value="TreeGrafter"/>
</dbReference>
<protein>
    <recommendedName>
        <fullName evidence="12">Laccase domain-containing protein</fullName>
    </recommendedName>
</protein>
<keyword evidence="5" id="KW-0378">Hydrolase</keyword>
<keyword evidence="11" id="KW-1185">Reference proteome</keyword>
<proteinExistence type="inferred from homology"/>
<dbReference type="RefSeq" id="WP_021760192.1">
    <property type="nucleotide sequence ID" value="NC_022444.1"/>
</dbReference>
<dbReference type="AlphaFoldDB" id="T2GAQ1"/>
<evidence type="ECO:0000256" key="9">
    <source>
        <dbReference type="ARBA" id="ARBA00049893"/>
    </source>
</evidence>
<dbReference type="GO" id="GO:0017061">
    <property type="term" value="F:S-methyl-5-thioadenosine phosphorylase activity"/>
    <property type="evidence" value="ECO:0007669"/>
    <property type="project" value="UniProtKB-EC"/>
</dbReference>
<sequence length="249" mass="27126">MDIQVIPFAFPNVPGVRCAFSTRLGGLSDGAYGRANMSFDVGDSPEAVRANRRALQASLGFSVWTECRQVHGDVTLFDPDFGDVDAPGSMDGDGLATTEPGRALIIKTADCQPVFIAHAGGRHLLALHVGWRGNRIGFIQAAIGQFCARYDLAPADLLAVRGPSLGPAASEFIHFDAEWGETFSPWFQPQTHRVHLWQLTRDQLLAAGLPACHIYSLDLCTASLPGHFFSYRQSRITGRMANAIWREEG</sequence>
<evidence type="ECO:0000256" key="8">
    <source>
        <dbReference type="ARBA" id="ARBA00048968"/>
    </source>
</evidence>
<comment type="catalytic activity">
    <reaction evidence="9">
        <text>S-methyl-5'-thioadenosine + phosphate = 5-(methylsulfanyl)-alpha-D-ribose 1-phosphate + adenine</text>
        <dbReference type="Rhea" id="RHEA:11852"/>
        <dbReference type="ChEBI" id="CHEBI:16708"/>
        <dbReference type="ChEBI" id="CHEBI:17509"/>
        <dbReference type="ChEBI" id="CHEBI:43474"/>
        <dbReference type="ChEBI" id="CHEBI:58533"/>
        <dbReference type="EC" id="2.4.2.28"/>
    </reaction>
    <physiologicalReaction direction="left-to-right" evidence="9">
        <dbReference type="Rhea" id="RHEA:11853"/>
    </physiologicalReaction>
</comment>
<dbReference type="eggNOG" id="COG1496">
    <property type="taxonomic scope" value="Bacteria"/>
</dbReference>
<evidence type="ECO:0000313" key="10">
    <source>
        <dbReference type="EMBL" id="AGW13368.1"/>
    </source>
</evidence>
<keyword evidence="6" id="KW-0862">Zinc</keyword>
<dbReference type="OrthoDB" id="4279at2"/>
<dbReference type="Proteomes" id="UP000016587">
    <property type="component" value="Chromosome"/>
</dbReference>
<dbReference type="CDD" id="cd16833">
    <property type="entry name" value="YfiH"/>
    <property type="match status" value="1"/>
</dbReference>